<accession>Z9JJY9</accession>
<sequence>MANLGVVSLSISYVAMVMAEAIWPGQLRPNRWITHTFAGDLNGPYFHDTGVKSQTYLVPLTTVVSIMLLHFPFLLTGHLDTRAIQHMFQNTALATI</sequence>
<keyword evidence="5" id="KW-1185">Reference proteome</keyword>
<gene>
    <name evidence="2" type="ORF">AF72_06490</name>
    <name evidence="3" type="ORF">LPH55_01340</name>
</gene>
<dbReference type="PATRIC" id="fig|1444770.3.peg.1546"/>
<evidence type="ECO:0000313" key="4">
    <source>
        <dbReference type="Proteomes" id="UP000020406"/>
    </source>
</evidence>
<comment type="caution">
    <text evidence="2">The sequence shown here is derived from an EMBL/GenBank/DDBJ whole genome shotgun (WGS) entry which is preliminary data.</text>
</comment>
<dbReference type="RefSeq" id="WP_114867158.1">
    <property type="nucleotide sequence ID" value="NZ_CP053627.1"/>
</dbReference>
<dbReference type="Proteomes" id="UP001430701">
    <property type="component" value="Unassembled WGS sequence"/>
</dbReference>
<dbReference type="GeneID" id="68901157"/>
<keyword evidence="1" id="KW-0472">Membrane</keyword>
<keyword evidence="1" id="KW-0812">Transmembrane</keyword>
<dbReference type="EMBL" id="JAJPPU010000001">
    <property type="protein sequence ID" value="MCD8472146.1"/>
    <property type="molecule type" value="Genomic_DNA"/>
</dbReference>
<keyword evidence="1" id="KW-1133">Transmembrane helix</keyword>
<name>Z9JJY9_9GAMM</name>
<dbReference type="EMBL" id="JDSQ01000009">
    <property type="protein sequence ID" value="EWS78146.1"/>
    <property type="molecule type" value="Genomic_DNA"/>
</dbReference>
<evidence type="ECO:0000313" key="5">
    <source>
        <dbReference type="Proteomes" id="UP001430701"/>
    </source>
</evidence>
<feature type="transmembrane region" description="Helical" evidence="1">
    <location>
        <begin position="56"/>
        <end position="75"/>
    </location>
</feature>
<evidence type="ECO:0000313" key="2">
    <source>
        <dbReference type="EMBL" id="EWS78146.1"/>
    </source>
</evidence>
<organism evidence="2 4">
    <name type="scientific">Xylella taiwanensis</name>
    <dbReference type="NCBI Taxonomy" id="1444770"/>
    <lineage>
        <taxon>Bacteria</taxon>
        <taxon>Pseudomonadati</taxon>
        <taxon>Pseudomonadota</taxon>
        <taxon>Gammaproteobacteria</taxon>
        <taxon>Lysobacterales</taxon>
        <taxon>Lysobacteraceae</taxon>
        <taxon>Xylella</taxon>
    </lineage>
</organism>
<evidence type="ECO:0000313" key="3">
    <source>
        <dbReference type="EMBL" id="MCD8472146.1"/>
    </source>
</evidence>
<dbReference type="AlphaFoldDB" id="Z9JJY9"/>
<reference evidence="3" key="2">
    <citation type="submission" date="2021-11" db="EMBL/GenBank/DDBJ databases">
        <title>Genome sequence of Xylella taiwanensis PLS432.</title>
        <authorList>
            <person name="Weng L.-W."/>
            <person name="Su C.-C."/>
            <person name="Tsai C.-W."/>
            <person name="Kuo C.-H."/>
        </authorList>
    </citation>
    <scope>NUCLEOTIDE SEQUENCE</scope>
    <source>
        <strain evidence="3">PLS432</strain>
    </source>
</reference>
<evidence type="ECO:0000256" key="1">
    <source>
        <dbReference type="SAM" id="Phobius"/>
    </source>
</evidence>
<reference evidence="2 4" key="1">
    <citation type="journal article" date="2014" name="Genome Announc.">
        <title>Draft Genome Sequence of Xylella fastidiosa Pear Leaf Scorch Strain in Taiwan.</title>
        <authorList>
            <person name="Su C.C."/>
            <person name="Deng W.L."/>
            <person name="Jan F.J."/>
            <person name="Chang C.J."/>
            <person name="Huang H."/>
            <person name="Chen J."/>
        </authorList>
    </citation>
    <scope>NUCLEOTIDE SEQUENCE [LARGE SCALE GENOMIC DNA]</scope>
    <source>
        <strain evidence="2 4">PLS229</strain>
    </source>
</reference>
<dbReference type="Proteomes" id="UP000020406">
    <property type="component" value="Unassembled WGS sequence"/>
</dbReference>
<dbReference type="KEGG" id="xtw:AB672_07615"/>
<protein>
    <submittedName>
        <fullName evidence="2">Uncharacterized protein</fullName>
    </submittedName>
</protein>
<proteinExistence type="predicted"/>